<dbReference type="Gene3D" id="3.20.20.370">
    <property type="entry name" value="Glycoside hydrolase/deacetylase"/>
    <property type="match status" value="1"/>
</dbReference>
<proteinExistence type="predicted"/>
<accession>A0ABN2KWA6</accession>
<organism evidence="1 2">
    <name type="scientific">Luedemannella helvata</name>
    <dbReference type="NCBI Taxonomy" id="349315"/>
    <lineage>
        <taxon>Bacteria</taxon>
        <taxon>Bacillati</taxon>
        <taxon>Actinomycetota</taxon>
        <taxon>Actinomycetes</taxon>
        <taxon>Micromonosporales</taxon>
        <taxon>Micromonosporaceae</taxon>
        <taxon>Luedemannella</taxon>
    </lineage>
</organism>
<dbReference type="InterPro" id="IPR011330">
    <property type="entry name" value="Glyco_hydro/deAcase_b/a-brl"/>
</dbReference>
<evidence type="ECO:0000313" key="2">
    <source>
        <dbReference type="Proteomes" id="UP001500655"/>
    </source>
</evidence>
<gene>
    <name evidence="1" type="ORF">GCM10009681_43720</name>
</gene>
<dbReference type="EMBL" id="BAAALS010000024">
    <property type="protein sequence ID" value="GAA1767924.1"/>
    <property type="molecule type" value="Genomic_DNA"/>
</dbReference>
<dbReference type="PANTHER" id="PTHR43123:SF4">
    <property type="entry name" value="POLYSACCHARIDE DEACETYLASE"/>
    <property type="match status" value="1"/>
</dbReference>
<name>A0ABN2KWA6_9ACTN</name>
<dbReference type="RefSeq" id="WP_344085093.1">
    <property type="nucleotide sequence ID" value="NZ_BAAALS010000024.1"/>
</dbReference>
<comment type="caution">
    <text evidence="1">The sequence shown here is derived from an EMBL/GenBank/DDBJ whole genome shotgun (WGS) entry which is preliminary data.</text>
</comment>
<keyword evidence="2" id="KW-1185">Reference proteome</keyword>
<dbReference type="Proteomes" id="UP001500655">
    <property type="component" value="Unassembled WGS sequence"/>
</dbReference>
<reference evidence="1 2" key="1">
    <citation type="journal article" date="2019" name="Int. J. Syst. Evol. Microbiol.">
        <title>The Global Catalogue of Microorganisms (GCM) 10K type strain sequencing project: providing services to taxonomists for standard genome sequencing and annotation.</title>
        <authorList>
            <consortium name="The Broad Institute Genomics Platform"/>
            <consortium name="The Broad Institute Genome Sequencing Center for Infectious Disease"/>
            <person name="Wu L."/>
            <person name="Ma J."/>
        </authorList>
    </citation>
    <scope>NUCLEOTIDE SEQUENCE [LARGE SCALE GENOMIC DNA]</scope>
    <source>
        <strain evidence="1 2">JCM 13249</strain>
    </source>
</reference>
<sequence length="286" mass="31351">MSWIPHALPAALPPLAPMAGAGLIVMPVLNVESWPFDRPMPRKVLTGPHGRDDVPDVPNFSWVDYGLRAGVERLVTGCVERGLPVGLSVNAAIRDDYPAVFDLLLRTGWEFIAHGVRQESVTGAADEREVIEASMRMLTEGTGVRPRGWMGPGLAETMRTPQVLAELGVEYVLDWSVADYPLWMSTEPPLLALPYNLELNDSVVIAVERQPMPEYQRRVRETVAVLKAEAGRGARVLALPLHPHLLGVPHRVRGLMTLLDELAADPDVTFAGPGAIVDWYRAQVPS</sequence>
<protein>
    <submittedName>
        <fullName evidence="1">Polysaccharide deacetylase family protein</fullName>
    </submittedName>
</protein>
<dbReference type="PANTHER" id="PTHR43123">
    <property type="entry name" value="POLYSACCHARIDE DEACETYLASE-RELATED"/>
    <property type="match status" value="1"/>
</dbReference>
<evidence type="ECO:0000313" key="1">
    <source>
        <dbReference type="EMBL" id="GAA1767924.1"/>
    </source>
</evidence>
<dbReference type="SUPFAM" id="SSF88713">
    <property type="entry name" value="Glycoside hydrolase/deacetylase"/>
    <property type="match status" value="1"/>
</dbReference>